<evidence type="ECO:0000313" key="2">
    <source>
        <dbReference type="Proteomes" id="UP000033649"/>
    </source>
</evidence>
<proteinExistence type="predicted"/>
<sequence>MRDQAKTDAAKAAVVVFSERSGDVDSDYYLVNHTALTFLINEDGTVQGTIAYEEASDTALAK</sequence>
<dbReference type="EMBL" id="JZEY01000063">
    <property type="protein sequence ID" value="KKB07118.1"/>
    <property type="molecule type" value="Genomic_DNA"/>
</dbReference>
<organism evidence="1 2">
    <name type="scientific">Devosia chinhatensis</name>
    <dbReference type="NCBI Taxonomy" id="429727"/>
    <lineage>
        <taxon>Bacteria</taxon>
        <taxon>Pseudomonadati</taxon>
        <taxon>Pseudomonadota</taxon>
        <taxon>Alphaproteobacteria</taxon>
        <taxon>Hyphomicrobiales</taxon>
        <taxon>Devosiaceae</taxon>
        <taxon>Devosia</taxon>
    </lineage>
</organism>
<reference evidence="1 2" key="1">
    <citation type="submission" date="2015-03" db="EMBL/GenBank/DDBJ databases">
        <authorList>
            <person name="Hassan Y."/>
            <person name="Lepp D."/>
            <person name="Li X.-Z."/>
            <person name="Zhou T."/>
        </authorList>
    </citation>
    <scope>NUCLEOTIDE SEQUENCE [LARGE SCALE GENOMIC DNA]</scope>
    <source>
        <strain evidence="1 2">IPL18</strain>
    </source>
</reference>
<keyword evidence="2" id="KW-1185">Reference proteome</keyword>
<evidence type="ECO:0000313" key="1">
    <source>
        <dbReference type="EMBL" id="KKB07118.1"/>
    </source>
</evidence>
<comment type="caution">
    <text evidence="1">The sequence shown here is derived from an EMBL/GenBank/DDBJ whole genome shotgun (WGS) entry which is preliminary data.</text>
</comment>
<dbReference type="Proteomes" id="UP000033649">
    <property type="component" value="Unassembled WGS sequence"/>
</dbReference>
<name>A0A0F5FEA9_9HYPH</name>
<dbReference type="STRING" id="429727.VE26_16735"/>
<dbReference type="AlphaFoldDB" id="A0A0F5FEA9"/>
<protein>
    <submittedName>
        <fullName evidence="1">Uncharacterized protein</fullName>
    </submittedName>
</protein>
<feature type="non-terminal residue" evidence="1">
    <location>
        <position position="62"/>
    </location>
</feature>
<gene>
    <name evidence="1" type="ORF">VE26_16735</name>
</gene>
<accession>A0A0F5FEA9</accession>